<protein>
    <submittedName>
        <fullName evidence="1">Ras-related protein Rab-8A</fullName>
    </submittedName>
</protein>
<feature type="non-terminal residue" evidence="1">
    <location>
        <position position="1"/>
    </location>
</feature>
<dbReference type="EMBL" id="BKCP01005572">
    <property type="protein sequence ID" value="GER39037.1"/>
    <property type="molecule type" value="Genomic_DNA"/>
</dbReference>
<evidence type="ECO:0000313" key="1">
    <source>
        <dbReference type="EMBL" id="GER39037.1"/>
    </source>
</evidence>
<accession>A0A5A7Q3U4</accession>
<proteinExistence type="predicted"/>
<sequence>TDRLNVLSESELYSLRPKPSLLFMIDRLSRFGTLTSTSLRGALSPTIVDPSEKAVFGFSFLWIFSFSIRWPGLLEVFVLNSLTAIPHISYFVKEVNQPRQAEKEKTASEGDFLVSFMANNLSYSIQVSSSYYSLVSLSFPQTSRALTGTSKTRTGT</sequence>
<dbReference type="Proteomes" id="UP000325081">
    <property type="component" value="Unassembled WGS sequence"/>
</dbReference>
<dbReference type="AlphaFoldDB" id="A0A5A7Q3U4"/>
<name>A0A5A7Q3U4_STRAF</name>
<organism evidence="1 2">
    <name type="scientific">Striga asiatica</name>
    <name type="common">Asiatic witchweed</name>
    <name type="synonym">Buchnera asiatica</name>
    <dbReference type="NCBI Taxonomy" id="4170"/>
    <lineage>
        <taxon>Eukaryota</taxon>
        <taxon>Viridiplantae</taxon>
        <taxon>Streptophyta</taxon>
        <taxon>Embryophyta</taxon>
        <taxon>Tracheophyta</taxon>
        <taxon>Spermatophyta</taxon>
        <taxon>Magnoliopsida</taxon>
        <taxon>eudicotyledons</taxon>
        <taxon>Gunneridae</taxon>
        <taxon>Pentapetalae</taxon>
        <taxon>asterids</taxon>
        <taxon>lamiids</taxon>
        <taxon>Lamiales</taxon>
        <taxon>Orobanchaceae</taxon>
        <taxon>Buchnereae</taxon>
        <taxon>Striga</taxon>
    </lineage>
</organism>
<keyword evidence="2" id="KW-1185">Reference proteome</keyword>
<reference evidence="2" key="1">
    <citation type="journal article" date="2019" name="Curr. Biol.">
        <title>Genome Sequence of Striga asiatica Provides Insight into the Evolution of Plant Parasitism.</title>
        <authorList>
            <person name="Yoshida S."/>
            <person name="Kim S."/>
            <person name="Wafula E.K."/>
            <person name="Tanskanen J."/>
            <person name="Kim Y.M."/>
            <person name="Honaas L."/>
            <person name="Yang Z."/>
            <person name="Spallek T."/>
            <person name="Conn C.E."/>
            <person name="Ichihashi Y."/>
            <person name="Cheong K."/>
            <person name="Cui S."/>
            <person name="Der J.P."/>
            <person name="Gundlach H."/>
            <person name="Jiao Y."/>
            <person name="Hori C."/>
            <person name="Ishida J.K."/>
            <person name="Kasahara H."/>
            <person name="Kiba T."/>
            <person name="Kim M.S."/>
            <person name="Koo N."/>
            <person name="Laohavisit A."/>
            <person name="Lee Y.H."/>
            <person name="Lumba S."/>
            <person name="McCourt P."/>
            <person name="Mortimer J.C."/>
            <person name="Mutuku J.M."/>
            <person name="Nomura T."/>
            <person name="Sasaki-Sekimoto Y."/>
            <person name="Seto Y."/>
            <person name="Wang Y."/>
            <person name="Wakatake T."/>
            <person name="Sakakibara H."/>
            <person name="Demura T."/>
            <person name="Yamaguchi S."/>
            <person name="Yoneyama K."/>
            <person name="Manabe R.I."/>
            <person name="Nelson D.C."/>
            <person name="Schulman A.H."/>
            <person name="Timko M.P."/>
            <person name="dePamphilis C.W."/>
            <person name="Choi D."/>
            <person name="Shirasu K."/>
        </authorList>
    </citation>
    <scope>NUCLEOTIDE SEQUENCE [LARGE SCALE GENOMIC DNA]</scope>
    <source>
        <strain evidence="2">cv. UVA1</strain>
    </source>
</reference>
<comment type="caution">
    <text evidence="1">The sequence shown here is derived from an EMBL/GenBank/DDBJ whole genome shotgun (WGS) entry which is preliminary data.</text>
</comment>
<gene>
    <name evidence="1" type="ORF">STAS_15576</name>
</gene>
<evidence type="ECO:0000313" key="2">
    <source>
        <dbReference type="Proteomes" id="UP000325081"/>
    </source>
</evidence>